<comment type="caution">
    <text evidence="2">The sequence shown here is derived from an EMBL/GenBank/DDBJ whole genome shotgun (WGS) entry which is preliminary data.</text>
</comment>
<name>A0A645G5G4_9ZZZZ</name>
<proteinExistence type="predicted"/>
<dbReference type="EMBL" id="VSSQ01070273">
    <property type="protein sequence ID" value="MPN22111.1"/>
    <property type="molecule type" value="Genomic_DNA"/>
</dbReference>
<reference evidence="2" key="1">
    <citation type="submission" date="2019-08" db="EMBL/GenBank/DDBJ databases">
        <authorList>
            <person name="Kucharzyk K."/>
            <person name="Murdoch R.W."/>
            <person name="Higgins S."/>
            <person name="Loffler F."/>
        </authorList>
    </citation>
    <scope>NUCLEOTIDE SEQUENCE</scope>
</reference>
<evidence type="ECO:0000256" key="1">
    <source>
        <dbReference type="SAM" id="MobiDB-lite"/>
    </source>
</evidence>
<feature type="region of interest" description="Disordered" evidence="1">
    <location>
        <begin position="149"/>
        <end position="169"/>
    </location>
</feature>
<organism evidence="2">
    <name type="scientific">bioreactor metagenome</name>
    <dbReference type="NCBI Taxonomy" id="1076179"/>
    <lineage>
        <taxon>unclassified sequences</taxon>
        <taxon>metagenomes</taxon>
        <taxon>ecological metagenomes</taxon>
    </lineage>
</organism>
<evidence type="ECO:0000313" key="2">
    <source>
        <dbReference type="EMBL" id="MPN22111.1"/>
    </source>
</evidence>
<gene>
    <name evidence="2" type="ORF">SDC9_169494</name>
</gene>
<dbReference type="AlphaFoldDB" id="A0A645G5G4"/>
<accession>A0A645G5G4</accession>
<protein>
    <submittedName>
        <fullName evidence="2">Uncharacterized protein</fullName>
    </submittedName>
</protein>
<feature type="region of interest" description="Disordered" evidence="1">
    <location>
        <begin position="52"/>
        <end position="73"/>
    </location>
</feature>
<sequence length="169" mass="17852">MPSGVRAAVGLRIAVTMPITSPSIVTSGPPELPGLAAASNWMRLRSTCLPSGDWNSRLKPESTPADTDGPMPNGKPTAITWSPAFSPSVERMVAACRSSGGSLALSTARSFSGWLLITCASELLPSENCTSMRREPCTTCRLVRITPLSTTTTPVPSPRSTSVPRRVRV</sequence>